<dbReference type="EMBL" id="BMKR01000003">
    <property type="protein sequence ID" value="GGF64699.1"/>
    <property type="molecule type" value="Genomic_DNA"/>
</dbReference>
<dbReference type="InterPro" id="IPR008928">
    <property type="entry name" value="6-hairpin_glycosidase_sf"/>
</dbReference>
<accession>A0A917C1T1</accession>
<gene>
    <name evidence="1" type="ORF">GCM10010912_07090</name>
</gene>
<dbReference type="AlphaFoldDB" id="A0A917C1T1"/>
<sequence>MSKYYFDGGAGKGTGSGETSGAFVIEQFHEGKPFASFLPGLAGLKGIPMWTFYVNRGQAVCSFGVRDKNSPIMEFSPANISYKNVAATGFRTFIKITGKPHIYEPFQSSHPDPSAKRTMTILPNGLTIEEKHAGHGLKTTVHYFNLPHENYAALVRRVEIENIGDAEIGLELLDGLPEILPYGVENSGYKEIGNLLRSWMEVYNLENGIPFYKLRSSTSDEAQVSEITKGHFYLSFNEEGELLRPIVDFEVVFGANTSLSYPDTFGSTPLAELQALPQYPVNKVPCGFSGMKRSLAAGEALTLNTLIGHVSDIETINKKAPDICRETYIAGKMQEAVELTGELTADIATRTSSALFDAYCRQSYLDNFLRGGYPFIFDNGRDGNVVHLYSRKHGDMERDYNFFSLAPEYYSQGNGNFRDMNQNRRNDVFFNPKVGNFNIKMFYSLIQADGYNPLSVQGTTFEVLPENRVKLTAWLGEAAADHHADLAALCSGRFTPGGLINYIADHGVQLKVSEQELLAGVLSLSQQNIEAAFGEGFWSDHWTYNLDLVEGYLDIFPDQKEELLFGDETYAFYDSPAYVLPRSEKYVVSGGKVRQYGALLEDEEKLHKLGRQASETHWLRTDHGHGGIYRTSLFVKMLSLSLNKFATLDPYGMGVEMEGNKPGWNDAMNGLPGLFGSGMSETFELKRMVVFLLDLLHSQMNLPATVQLPEEITALMTEVGEAVTAVLDGGLEQFRYWDTVAAARERYRERIRFGLSGIQSEVGLAQIRELLAKCLRRMDQGIAKALEFGDGLTPTYFRFEATGFRVVTDTDGQPVISGYGLPKAVVEGFEAHPLPYFLEGPARWLKTLHHPEEARQIYYAIKQTGLFDPCTSMYRTSVSLEGESPEIGRMRAFTPGWLERESNFLHMSYKYLLALLKAGLYEEFYGELKTSLVPFLDPAVYGRSTLENSSFIATGGNPDPGTHGRGFVARLSGSTAEFLSMWRTMMAGTRLFTVEDGLLTATLAPVLPGWLFDEQGELLFTLLGSTEVTYCNPQRKATFGEGKATIQSLMLVFCEGTVTRISGSRIRGAEAEALRRGEIAAIRAVMA</sequence>
<proteinExistence type="predicted"/>
<keyword evidence="2" id="KW-1185">Reference proteome</keyword>
<name>A0A917C1T1_9BACL</name>
<dbReference type="Proteomes" id="UP000637643">
    <property type="component" value="Unassembled WGS sequence"/>
</dbReference>
<comment type="caution">
    <text evidence="1">The sequence shown here is derived from an EMBL/GenBank/DDBJ whole genome shotgun (WGS) entry which is preliminary data.</text>
</comment>
<reference evidence="1" key="2">
    <citation type="submission" date="2020-09" db="EMBL/GenBank/DDBJ databases">
        <authorList>
            <person name="Sun Q."/>
            <person name="Zhou Y."/>
        </authorList>
    </citation>
    <scope>NUCLEOTIDE SEQUENCE</scope>
    <source>
        <strain evidence="1">CGMCC 1.16134</strain>
    </source>
</reference>
<evidence type="ECO:0000313" key="2">
    <source>
        <dbReference type="Proteomes" id="UP000637643"/>
    </source>
</evidence>
<protein>
    <recommendedName>
        <fullName evidence="3">Cellobiose phosphorylase</fullName>
    </recommendedName>
</protein>
<dbReference type="GO" id="GO:0005975">
    <property type="term" value="P:carbohydrate metabolic process"/>
    <property type="evidence" value="ECO:0007669"/>
    <property type="project" value="InterPro"/>
</dbReference>
<evidence type="ECO:0008006" key="3">
    <source>
        <dbReference type="Google" id="ProtNLM"/>
    </source>
</evidence>
<organism evidence="1 2">
    <name type="scientific">Paenibacillus albidus</name>
    <dbReference type="NCBI Taxonomy" id="2041023"/>
    <lineage>
        <taxon>Bacteria</taxon>
        <taxon>Bacillati</taxon>
        <taxon>Bacillota</taxon>
        <taxon>Bacilli</taxon>
        <taxon>Bacillales</taxon>
        <taxon>Paenibacillaceae</taxon>
        <taxon>Paenibacillus</taxon>
    </lineage>
</organism>
<dbReference type="RefSeq" id="WP_229695955.1">
    <property type="nucleotide sequence ID" value="NZ_BMKR01000003.1"/>
</dbReference>
<evidence type="ECO:0000313" key="1">
    <source>
        <dbReference type="EMBL" id="GGF64699.1"/>
    </source>
</evidence>
<dbReference type="SUPFAM" id="SSF48208">
    <property type="entry name" value="Six-hairpin glycosidases"/>
    <property type="match status" value="1"/>
</dbReference>
<reference evidence="1" key="1">
    <citation type="journal article" date="2014" name="Int. J. Syst. Evol. Microbiol.">
        <title>Complete genome sequence of Corynebacterium casei LMG S-19264T (=DSM 44701T), isolated from a smear-ripened cheese.</title>
        <authorList>
            <consortium name="US DOE Joint Genome Institute (JGI-PGF)"/>
            <person name="Walter F."/>
            <person name="Albersmeier A."/>
            <person name="Kalinowski J."/>
            <person name="Ruckert C."/>
        </authorList>
    </citation>
    <scope>NUCLEOTIDE SEQUENCE</scope>
    <source>
        <strain evidence="1">CGMCC 1.16134</strain>
    </source>
</reference>